<dbReference type="InterPro" id="IPR032675">
    <property type="entry name" value="LRR_dom_sf"/>
</dbReference>
<organism evidence="1 2">
    <name type="scientific">Blyttiomyces helicus</name>
    <dbReference type="NCBI Taxonomy" id="388810"/>
    <lineage>
        <taxon>Eukaryota</taxon>
        <taxon>Fungi</taxon>
        <taxon>Fungi incertae sedis</taxon>
        <taxon>Chytridiomycota</taxon>
        <taxon>Chytridiomycota incertae sedis</taxon>
        <taxon>Chytridiomycetes</taxon>
        <taxon>Chytridiomycetes incertae sedis</taxon>
        <taxon>Blyttiomyces</taxon>
    </lineage>
</organism>
<reference evidence="2" key="1">
    <citation type="journal article" date="2018" name="Nat. Microbiol.">
        <title>Leveraging single-cell genomics to expand the fungal tree of life.</title>
        <authorList>
            <person name="Ahrendt S.R."/>
            <person name="Quandt C.A."/>
            <person name="Ciobanu D."/>
            <person name="Clum A."/>
            <person name="Salamov A."/>
            <person name="Andreopoulos B."/>
            <person name="Cheng J.F."/>
            <person name="Woyke T."/>
            <person name="Pelin A."/>
            <person name="Henrissat B."/>
            <person name="Reynolds N.K."/>
            <person name="Benny G.L."/>
            <person name="Smith M.E."/>
            <person name="James T.Y."/>
            <person name="Grigoriev I.V."/>
        </authorList>
    </citation>
    <scope>NUCLEOTIDE SEQUENCE [LARGE SCALE GENOMIC DNA]</scope>
</reference>
<proteinExistence type="predicted"/>
<evidence type="ECO:0000313" key="1">
    <source>
        <dbReference type="EMBL" id="RKO91629.1"/>
    </source>
</evidence>
<sequence length="322" mass="35685">MDGSRAGRLRNAGGKERAAIVLVLHTERIMWFHLPGEFMAFISLLEELFAFDAGSHFDTVPSVAVLGTLIAHCPRLEALSTPSFRLQPSMTADGEDPTLIYGLFRDALMTVIARLSVSLTELTVENVDGYTDGSESASAAILAKLAATRPPLRRVTLCDGSRLGTRFIYVEPMQTDFNFLRACSIIEHLDLRFVGITDTLLKKRSDVRRSLTARMRPWAKPQCIAAKAPNLEILGLGSCSQIFDASMALTLDRVAFIAELKEATRICIRSLLNRRGRLGRVCRDMSVRSGSPLALSASLLRIWGWPFAILSRSLRKFLVRFV</sequence>
<dbReference type="AlphaFoldDB" id="A0A4P9WFT1"/>
<protein>
    <recommendedName>
        <fullName evidence="3">F-box domain-containing protein</fullName>
    </recommendedName>
</protein>
<dbReference type="Gene3D" id="3.80.10.10">
    <property type="entry name" value="Ribonuclease Inhibitor"/>
    <property type="match status" value="1"/>
</dbReference>
<evidence type="ECO:0000313" key="2">
    <source>
        <dbReference type="Proteomes" id="UP000269721"/>
    </source>
</evidence>
<evidence type="ECO:0008006" key="3">
    <source>
        <dbReference type="Google" id="ProtNLM"/>
    </source>
</evidence>
<name>A0A4P9WFT1_9FUNG</name>
<dbReference type="Proteomes" id="UP000269721">
    <property type="component" value="Unassembled WGS sequence"/>
</dbReference>
<accession>A0A4P9WFT1</accession>
<keyword evidence="2" id="KW-1185">Reference proteome</keyword>
<dbReference type="EMBL" id="KZ994978">
    <property type="protein sequence ID" value="RKO91629.1"/>
    <property type="molecule type" value="Genomic_DNA"/>
</dbReference>
<gene>
    <name evidence="1" type="ORF">BDK51DRAFT_42754</name>
</gene>